<accession>A0A2M7FYS6</accession>
<dbReference type="AlphaFoldDB" id="A0A2M7FYS6"/>
<dbReference type="PANTHER" id="PTHR39555:SF1">
    <property type="entry name" value="TYPE IV PILUS INNER MEMBRANE COMPONENT PILO"/>
    <property type="match status" value="1"/>
</dbReference>
<proteinExistence type="predicted"/>
<keyword evidence="2" id="KW-0472">Membrane</keyword>
<reference evidence="3 4" key="1">
    <citation type="submission" date="2017-09" db="EMBL/GenBank/DDBJ databases">
        <title>Depth-based differentiation of microbial function through sediment-hosted aquifers and enrichment of novel symbionts in the deep terrestrial subsurface.</title>
        <authorList>
            <person name="Probst A.J."/>
            <person name="Ladd B."/>
            <person name="Jarett J.K."/>
            <person name="Geller-Mcgrath D.E."/>
            <person name="Sieber C.M."/>
            <person name="Emerson J.B."/>
            <person name="Anantharaman K."/>
            <person name="Thomas B.C."/>
            <person name="Malmstrom R."/>
            <person name="Stieglmeier M."/>
            <person name="Klingl A."/>
            <person name="Woyke T."/>
            <person name="Ryan C.M."/>
            <person name="Banfield J.F."/>
        </authorList>
    </citation>
    <scope>NUCLEOTIDE SEQUENCE [LARGE SCALE GENOMIC DNA]</scope>
    <source>
        <strain evidence="3">CG17_big_fil_post_rev_8_21_14_2_50_48_46</strain>
    </source>
</reference>
<dbReference type="Gene3D" id="3.30.70.60">
    <property type="match status" value="1"/>
</dbReference>
<name>A0A2M7FYS6_9BACT</name>
<comment type="caution">
    <text evidence="3">The sequence shown here is derived from an EMBL/GenBank/DDBJ whole genome shotgun (WGS) entry which is preliminary data.</text>
</comment>
<protein>
    <recommendedName>
        <fullName evidence="5">Pilus assembly protein PilO</fullName>
    </recommendedName>
</protein>
<feature type="coiled-coil region" evidence="1">
    <location>
        <begin position="45"/>
        <end position="92"/>
    </location>
</feature>
<keyword evidence="2" id="KW-0812">Transmembrane</keyword>
<dbReference type="Proteomes" id="UP000231019">
    <property type="component" value="Unassembled WGS sequence"/>
</dbReference>
<gene>
    <name evidence="3" type="ORF">COW36_23205</name>
</gene>
<sequence>MEIKLTKTVTLDTDNLTTVHKLAIGATLSVLILGLGIWQLVLPPYNQLQELNAQIEQQQADIEAKELKAKELVKLKKELKEIEERLVVLRRKIPLQPNVAPLMIDIEEITENKELFGNGAILKEFKPSGIVNFDLPAELQEAQGSEVSKQLKQLPISISLTNISYPDFIKLLTDYESYERTLSVENISLIPVEDKEALYTPVNVTFTLKAFLLGGE</sequence>
<dbReference type="GO" id="GO:0043107">
    <property type="term" value="P:type IV pilus-dependent motility"/>
    <property type="evidence" value="ECO:0007669"/>
    <property type="project" value="InterPro"/>
</dbReference>
<dbReference type="GO" id="GO:0043683">
    <property type="term" value="P:type IV pilus assembly"/>
    <property type="evidence" value="ECO:0007669"/>
    <property type="project" value="InterPro"/>
</dbReference>
<evidence type="ECO:0000313" key="3">
    <source>
        <dbReference type="EMBL" id="PIW13953.1"/>
    </source>
</evidence>
<evidence type="ECO:0000256" key="1">
    <source>
        <dbReference type="SAM" id="Coils"/>
    </source>
</evidence>
<keyword evidence="2" id="KW-1133">Transmembrane helix</keyword>
<evidence type="ECO:0008006" key="5">
    <source>
        <dbReference type="Google" id="ProtNLM"/>
    </source>
</evidence>
<dbReference type="InterPro" id="IPR014717">
    <property type="entry name" value="Transl_elong_EF1B/ribsomal_bS6"/>
</dbReference>
<evidence type="ECO:0000313" key="4">
    <source>
        <dbReference type="Proteomes" id="UP000231019"/>
    </source>
</evidence>
<organism evidence="3 4">
    <name type="scientific">bacterium (Candidatus Blackallbacteria) CG17_big_fil_post_rev_8_21_14_2_50_48_46</name>
    <dbReference type="NCBI Taxonomy" id="2014261"/>
    <lineage>
        <taxon>Bacteria</taxon>
        <taxon>Candidatus Blackallbacteria</taxon>
    </lineage>
</organism>
<evidence type="ECO:0000256" key="2">
    <source>
        <dbReference type="SAM" id="Phobius"/>
    </source>
</evidence>
<dbReference type="PANTHER" id="PTHR39555">
    <property type="entry name" value="FIMBRIAL ASSEMBLY PROTEIN PILO-LIKE PROTEIN-RELATED"/>
    <property type="match status" value="1"/>
</dbReference>
<dbReference type="InterPro" id="IPR007445">
    <property type="entry name" value="PilO"/>
</dbReference>
<dbReference type="EMBL" id="PFFQ01000065">
    <property type="protein sequence ID" value="PIW13953.1"/>
    <property type="molecule type" value="Genomic_DNA"/>
</dbReference>
<dbReference type="Pfam" id="PF04350">
    <property type="entry name" value="PilO"/>
    <property type="match status" value="1"/>
</dbReference>
<keyword evidence="1" id="KW-0175">Coiled coil</keyword>
<feature type="transmembrane region" description="Helical" evidence="2">
    <location>
        <begin position="22"/>
        <end position="42"/>
    </location>
</feature>